<evidence type="ECO:0000256" key="4">
    <source>
        <dbReference type="ARBA" id="ARBA00017993"/>
    </source>
</evidence>
<feature type="non-terminal residue" evidence="9">
    <location>
        <position position="1"/>
    </location>
</feature>
<evidence type="ECO:0000256" key="8">
    <source>
        <dbReference type="SAM" id="MobiDB-lite"/>
    </source>
</evidence>
<dbReference type="Proteomes" id="UP000250572">
    <property type="component" value="Unassembled WGS sequence"/>
</dbReference>
<dbReference type="GO" id="GO:0005730">
    <property type="term" value="C:nucleolus"/>
    <property type="evidence" value="ECO:0007669"/>
    <property type="project" value="UniProtKB-SubCell"/>
</dbReference>
<feature type="compositionally biased region" description="Acidic residues" evidence="8">
    <location>
        <begin position="28"/>
        <end position="37"/>
    </location>
</feature>
<accession>A0A315UW77</accession>
<reference evidence="9 10" key="1">
    <citation type="journal article" date="2018" name="G3 (Bethesda)">
        <title>A High-Quality Reference Genome for the Invasive Mosquitofish Gambusia affinis Using a Chicago Library.</title>
        <authorList>
            <person name="Hoffberg S.L."/>
            <person name="Troendle N.J."/>
            <person name="Glenn T.C."/>
            <person name="Mahmud O."/>
            <person name="Louha S."/>
            <person name="Chalopin D."/>
            <person name="Bennetzen J.L."/>
            <person name="Mauricio R."/>
        </authorList>
    </citation>
    <scope>NUCLEOTIDE SEQUENCE [LARGE SCALE GENOMIC DNA]</scope>
    <source>
        <strain evidence="9">NE01/NJP1002.9</strain>
        <tissue evidence="9">Muscle</tissue>
    </source>
</reference>
<evidence type="ECO:0000256" key="1">
    <source>
        <dbReference type="ARBA" id="ARBA00004324"/>
    </source>
</evidence>
<comment type="similarity">
    <text evidence="3">Belongs to the ARL6IP4 family.</text>
</comment>
<protein>
    <recommendedName>
        <fullName evidence="4">ADP-ribosylation factor-like protein 6-interacting protein 4</fullName>
    </recommendedName>
</protein>
<evidence type="ECO:0000256" key="3">
    <source>
        <dbReference type="ARBA" id="ARBA00006852"/>
    </source>
</evidence>
<comment type="subcellular location">
    <subcellularLocation>
        <location evidence="1">Nucleus speckle</location>
    </subcellularLocation>
    <subcellularLocation>
        <location evidence="2">Nucleus</location>
        <location evidence="2">Nucleolus</location>
    </subcellularLocation>
</comment>
<evidence type="ECO:0000256" key="7">
    <source>
        <dbReference type="ARBA" id="ARBA00023242"/>
    </source>
</evidence>
<evidence type="ECO:0000313" key="9">
    <source>
        <dbReference type="EMBL" id="PWA15814.1"/>
    </source>
</evidence>
<name>A0A315UW77_GAMAF</name>
<evidence type="ECO:0000256" key="5">
    <source>
        <dbReference type="ARBA" id="ARBA00022664"/>
    </source>
</evidence>
<dbReference type="Pfam" id="PF10500">
    <property type="entry name" value="SR-25"/>
    <property type="match status" value="1"/>
</dbReference>
<keyword evidence="5" id="KW-0507">mRNA processing</keyword>
<dbReference type="GO" id="GO:0006397">
    <property type="term" value="P:mRNA processing"/>
    <property type="evidence" value="ECO:0007669"/>
    <property type="project" value="UniProtKB-KW"/>
</dbReference>
<feature type="region of interest" description="Disordered" evidence="8">
    <location>
        <begin position="1"/>
        <end position="41"/>
    </location>
</feature>
<dbReference type="STRING" id="33528.ENSGAFP00000027364"/>
<dbReference type="InterPro" id="IPR019532">
    <property type="entry name" value="Nucl_RNA-splicing_assoc_SR-25"/>
</dbReference>
<organism evidence="9 10">
    <name type="scientific">Gambusia affinis</name>
    <name type="common">Western mosquitofish</name>
    <name type="synonym">Heterandria affinis</name>
    <dbReference type="NCBI Taxonomy" id="33528"/>
    <lineage>
        <taxon>Eukaryota</taxon>
        <taxon>Metazoa</taxon>
        <taxon>Chordata</taxon>
        <taxon>Craniata</taxon>
        <taxon>Vertebrata</taxon>
        <taxon>Euteleostomi</taxon>
        <taxon>Actinopterygii</taxon>
        <taxon>Neopterygii</taxon>
        <taxon>Teleostei</taxon>
        <taxon>Neoteleostei</taxon>
        <taxon>Acanthomorphata</taxon>
        <taxon>Ovalentaria</taxon>
        <taxon>Atherinomorphae</taxon>
        <taxon>Cyprinodontiformes</taxon>
        <taxon>Poeciliidae</taxon>
        <taxon>Poeciliinae</taxon>
        <taxon>Gambusia</taxon>
    </lineage>
</organism>
<dbReference type="GO" id="GO:0008380">
    <property type="term" value="P:RNA splicing"/>
    <property type="evidence" value="ECO:0007669"/>
    <property type="project" value="UniProtKB-KW"/>
</dbReference>
<dbReference type="GO" id="GO:0016607">
    <property type="term" value="C:nuclear speck"/>
    <property type="evidence" value="ECO:0007669"/>
    <property type="project" value="UniProtKB-SubCell"/>
</dbReference>
<evidence type="ECO:0000313" key="10">
    <source>
        <dbReference type="Proteomes" id="UP000250572"/>
    </source>
</evidence>
<sequence>KKEKKLKKEVEALQRPPEKPPSYLEAMPNEEEEEEVELGPVMTDEQKARLATKRPLTKEEYEARQSVIRRVVDPETGRTRLVRGEGEIIEEIVTREKHKEINKVNRMSSLLGEGHRLYSHLGLNGNGSSLVLPLRPQQLAVMLMLRCDAPGPWLWVRSSRSRSSRSLSDWLCVRSGLLWKLPVGELGAGWEEMVRSRWFLFLRKSLLAPRPKLPLRRTMRALLDLAGRERWLYSSWDKWAAYPSCFEEVGLVPERVVDQSVAEGDDAMWEVVLRQPGHHPLLLHVWTPRHVDDQIT</sequence>
<feature type="compositionally biased region" description="Basic and acidic residues" evidence="8">
    <location>
        <begin position="1"/>
        <end position="18"/>
    </location>
</feature>
<comment type="caution">
    <text evidence="9">The sequence shown here is derived from an EMBL/GenBank/DDBJ whole genome shotgun (WGS) entry which is preliminary data.</text>
</comment>
<keyword evidence="7" id="KW-0539">Nucleus</keyword>
<keyword evidence="6" id="KW-0508">mRNA splicing</keyword>
<keyword evidence="10" id="KW-1185">Reference proteome</keyword>
<proteinExistence type="inferred from homology"/>
<gene>
    <name evidence="9" type="ORF">CCH79_00009115</name>
</gene>
<evidence type="ECO:0000256" key="6">
    <source>
        <dbReference type="ARBA" id="ARBA00023187"/>
    </source>
</evidence>
<dbReference type="EMBL" id="NHOQ01002573">
    <property type="protein sequence ID" value="PWA15814.1"/>
    <property type="molecule type" value="Genomic_DNA"/>
</dbReference>
<evidence type="ECO:0000256" key="2">
    <source>
        <dbReference type="ARBA" id="ARBA00004604"/>
    </source>
</evidence>
<dbReference type="AlphaFoldDB" id="A0A315UW77"/>